<dbReference type="AlphaFoldDB" id="A0AA88HN82"/>
<proteinExistence type="predicted"/>
<dbReference type="GO" id="GO:0007276">
    <property type="term" value="P:gamete generation"/>
    <property type="evidence" value="ECO:0007669"/>
    <property type="project" value="InterPro"/>
</dbReference>
<protein>
    <submittedName>
        <fullName evidence="2">Uncharacterized protein</fullName>
    </submittedName>
</protein>
<dbReference type="Proteomes" id="UP001187531">
    <property type="component" value="Unassembled WGS sequence"/>
</dbReference>
<dbReference type="GO" id="GO:0000711">
    <property type="term" value="P:meiotic DNA repair synthesis"/>
    <property type="evidence" value="ECO:0007669"/>
    <property type="project" value="InterPro"/>
</dbReference>
<organism evidence="2 3">
    <name type="scientific">Artemia franciscana</name>
    <name type="common">Brine shrimp</name>
    <name type="synonym">Artemia sanfranciscana</name>
    <dbReference type="NCBI Taxonomy" id="6661"/>
    <lineage>
        <taxon>Eukaryota</taxon>
        <taxon>Metazoa</taxon>
        <taxon>Ecdysozoa</taxon>
        <taxon>Arthropoda</taxon>
        <taxon>Crustacea</taxon>
        <taxon>Branchiopoda</taxon>
        <taxon>Anostraca</taxon>
        <taxon>Artemiidae</taxon>
        <taxon>Artemia</taxon>
    </lineage>
</organism>
<dbReference type="EMBL" id="JAVRJZ010000017">
    <property type="protein sequence ID" value="KAK2710154.1"/>
    <property type="molecule type" value="Genomic_DNA"/>
</dbReference>
<feature type="compositionally biased region" description="Basic and acidic residues" evidence="1">
    <location>
        <begin position="213"/>
        <end position="227"/>
    </location>
</feature>
<gene>
    <name evidence="2" type="ORF">QYM36_013726</name>
</gene>
<dbReference type="GO" id="GO:0007129">
    <property type="term" value="P:homologous chromosome pairing at meiosis"/>
    <property type="evidence" value="ECO:0007669"/>
    <property type="project" value="InterPro"/>
</dbReference>
<feature type="region of interest" description="Disordered" evidence="1">
    <location>
        <begin position="211"/>
        <end position="236"/>
    </location>
</feature>
<accession>A0AA88HN82</accession>
<dbReference type="PANTHER" id="PTHR35258:SF1">
    <property type="entry name" value="SPERMATOGENESIS-ASSOCIATED PROTEIN 22"/>
    <property type="match status" value="1"/>
</dbReference>
<dbReference type="GO" id="GO:0051445">
    <property type="term" value="P:regulation of meiotic cell cycle"/>
    <property type="evidence" value="ECO:0007669"/>
    <property type="project" value="TreeGrafter"/>
</dbReference>
<dbReference type="InterPro" id="IPR033536">
    <property type="entry name" value="Spata22"/>
</dbReference>
<comment type="caution">
    <text evidence="2">The sequence shown here is derived from an EMBL/GenBank/DDBJ whole genome shotgun (WGS) entry which is preliminary data.</text>
</comment>
<keyword evidence="3" id="KW-1185">Reference proteome</keyword>
<reference evidence="2" key="1">
    <citation type="submission" date="2023-07" db="EMBL/GenBank/DDBJ databases">
        <title>Chromosome-level genome assembly of Artemia franciscana.</title>
        <authorList>
            <person name="Jo E."/>
        </authorList>
    </citation>
    <scope>NUCLEOTIDE SEQUENCE</scope>
    <source>
        <tissue evidence="2">Whole body</tissue>
    </source>
</reference>
<evidence type="ECO:0000313" key="3">
    <source>
        <dbReference type="Proteomes" id="UP001187531"/>
    </source>
</evidence>
<dbReference type="EMBL" id="JAVRJZ010000017">
    <property type="protein sequence ID" value="KAK2710153.1"/>
    <property type="molecule type" value="Genomic_DNA"/>
</dbReference>
<name>A0AA88HN82_ARTSF</name>
<evidence type="ECO:0000313" key="2">
    <source>
        <dbReference type="EMBL" id="KAK2710154.1"/>
    </source>
</evidence>
<evidence type="ECO:0000256" key="1">
    <source>
        <dbReference type="SAM" id="MobiDB-lite"/>
    </source>
</evidence>
<feature type="region of interest" description="Disordered" evidence="1">
    <location>
        <begin position="33"/>
        <end position="53"/>
    </location>
</feature>
<dbReference type="PANTHER" id="PTHR35258">
    <property type="entry name" value="SPERMATOGENESIS-ASSOCIATED PROTEIN 22"/>
    <property type="match status" value="1"/>
</dbReference>
<sequence>MLQDYQFYNNGSLKDSRANLISRVDRQTNALGTSYSGMGPQFIPTQPSPANSFRRPQPRINFSKADPRANLLAAQKSGFTPQKFQGTQKNPLHDQFEIIQPACQNSNDGMPDDYVLDQFEAMISMAKGRGVKRNLGLQSKTLPDSRNAPERKILCENIQFAIDTDLMNNRSVISRQISTMNKSTGNYQIKDTKSQIGQTFTSDCNSVNITKSENVRRDSDGGTEKSPVKKKRSTPSDVRVLTSGVSKAMEWSNKKPKNCVLVFEIFGILSKTVPIISDADPFKFLLIDFSNGNVGIRGVYYPIDRKAPEIPVGTDIRCVGRFVGRVFQCFSVRRAEEGIRKVLPRLQFMSMRCVSKLRD</sequence>